<dbReference type="EMBL" id="CBSV010000059">
    <property type="protein sequence ID" value="CDH00306.1"/>
    <property type="molecule type" value="Genomic_DNA"/>
</dbReference>
<keyword evidence="1" id="KW-0472">Membrane</keyword>
<dbReference type="AlphaFoldDB" id="A0A077NRP4"/>
<evidence type="ECO:0000256" key="1">
    <source>
        <dbReference type="SAM" id="Phobius"/>
    </source>
</evidence>
<evidence type="ECO:0000313" key="2">
    <source>
        <dbReference type="EMBL" id="CDH00306.1"/>
    </source>
</evidence>
<keyword evidence="1" id="KW-0812">Transmembrane</keyword>
<dbReference type="Proteomes" id="UP000028487">
    <property type="component" value="Unassembled WGS sequence"/>
</dbReference>
<sequence length="136" mass="15786">MLAALIIVFISVTMRLIEQPAYMEWLIETTTVDENIIFPLHPELNFKSAFGLRIVSWCLYIIAMAIWAYSLWKGRNRALIRLGFPILSGTVIMFIAEMVNQYTFFITCYLDWVTFHFPCSAVLHNTISDSVTFFVM</sequence>
<name>A0A077NRP4_XENBV</name>
<keyword evidence="1" id="KW-1133">Transmembrane helix</keyword>
<feature type="transmembrane region" description="Helical" evidence="1">
    <location>
        <begin position="50"/>
        <end position="72"/>
    </location>
</feature>
<organism evidence="2">
    <name type="scientific">Xenorhabdus bovienii str. feltiae Moldova</name>
    <dbReference type="NCBI Taxonomy" id="1398200"/>
    <lineage>
        <taxon>Bacteria</taxon>
        <taxon>Pseudomonadati</taxon>
        <taxon>Pseudomonadota</taxon>
        <taxon>Gammaproteobacteria</taxon>
        <taxon>Enterobacterales</taxon>
        <taxon>Morganellaceae</taxon>
        <taxon>Xenorhabdus</taxon>
    </lineage>
</organism>
<accession>A0A077NRP4</accession>
<proteinExistence type="predicted"/>
<comment type="caution">
    <text evidence="2">The sequence shown here is derived from an EMBL/GenBank/DDBJ whole genome shotgun (WGS) entry which is preliminary data.</text>
</comment>
<reference evidence="2" key="1">
    <citation type="submission" date="2013-07" db="EMBL/GenBank/DDBJ databases">
        <title>Sub-species coevolution in mutualistic symbiosis.</title>
        <authorList>
            <person name="Murfin K."/>
            <person name="Klassen J."/>
            <person name="Lee M."/>
            <person name="Forst S."/>
            <person name="Stock P."/>
            <person name="Goodrich-Blair H."/>
        </authorList>
    </citation>
    <scope>NUCLEOTIDE SEQUENCE [LARGE SCALE GENOMIC DNA]</scope>
    <source>
        <strain evidence="2">Feltiae Moldova</strain>
    </source>
</reference>
<protein>
    <submittedName>
        <fullName evidence="2">Uncharacterized protein</fullName>
    </submittedName>
</protein>
<gene>
    <name evidence="2" type="ORF">XBFM1_1510004</name>
</gene>
<feature type="transmembrane region" description="Helical" evidence="1">
    <location>
        <begin position="79"/>
        <end position="96"/>
    </location>
</feature>
<dbReference type="HOGENOM" id="CLU_155312_0_0_6"/>